<accession>A0A2S2C789</accession>
<dbReference type="InterPro" id="IPR001387">
    <property type="entry name" value="Cro/C1-type_HTH"/>
</dbReference>
<organism evidence="3 4">
    <name type="scientific">Rhodococcus oxybenzonivorans</name>
    <dbReference type="NCBI Taxonomy" id="1990687"/>
    <lineage>
        <taxon>Bacteria</taxon>
        <taxon>Bacillati</taxon>
        <taxon>Actinomycetota</taxon>
        <taxon>Actinomycetes</taxon>
        <taxon>Mycobacteriales</taxon>
        <taxon>Nocardiaceae</taxon>
        <taxon>Rhodococcus</taxon>
    </lineage>
</organism>
<dbReference type="CDD" id="cd00093">
    <property type="entry name" value="HTH_XRE"/>
    <property type="match status" value="2"/>
</dbReference>
<evidence type="ECO:0000259" key="2">
    <source>
        <dbReference type="PROSITE" id="PS50943"/>
    </source>
</evidence>
<gene>
    <name evidence="3" type="ORF">CBI38_35395</name>
</gene>
<dbReference type="InterPro" id="IPR010982">
    <property type="entry name" value="Lambda_DNA-bd_dom_sf"/>
</dbReference>
<sequence>MPVRPPLNGFQPHALELARTAAGMSRTTLARALGVDPSTIHNWETSRSHPEPEHLARITEELGISLDRLVVVPRNRRVLADLRILAGLTQRQVANRAGVSTTTIGKIERGEASLSDRHAAALADALCLDERTIRAAYLRNRPLPQSP</sequence>
<dbReference type="RefSeq" id="WP_109336154.1">
    <property type="nucleotide sequence ID" value="NZ_CP021356.1"/>
</dbReference>
<keyword evidence="3" id="KW-0614">Plasmid</keyword>
<evidence type="ECO:0000313" key="4">
    <source>
        <dbReference type="Proteomes" id="UP000245711"/>
    </source>
</evidence>
<name>A0A2S2C789_9NOCA</name>
<evidence type="ECO:0000256" key="1">
    <source>
        <dbReference type="ARBA" id="ARBA00023125"/>
    </source>
</evidence>
<dbReference type="SMART" id="SM00530">
    <property type="entry name" value="HTH_XRE"/>
    <property type="match status" value="2"/>
</dbReference>
<dbReference type="SUPFAM" id="SSF47413">
    <property type="entry name" value="lambda repressor-like DNA-binding domains"/>
    <property type="match status" value="2"/>
</dbReference>
<dbReference type="AlphaFoldDB" id="A0A2S2C789"/>
<dbReference type="OrthoDB" id="4724865at2"/>
<keyword evidence="4" id="KW-1185">Reference proteome</keyword>
<reference evidence="3 4" key="1">
    <citation type="submission" date="2017-05" db="EMBL/GenBank/DDBJ databases">
        <title>Isolation of Rhodococcus sp. S2-17 biodegrading of BP-3.</title>
        <authorList>
            <person name="Lee Y."/>
            <person name="Kim K.H."/>
            <person name="Chun B.H."/>
            <person name="Jung H.S."/>
            <person name="Jeon C.O."/>
        </authorList>
    </citation>
    <scope>NUCLEOTIDE SEQUENCE [LARGE SCALE GENOMIC DNA]</scope>
    <source>
        <strain evidence="3 4">S2-17</strain>
        <plasmid evidence="4">prb29</plasmid>
    </source>
</reference>
<feature type="domain" description="HTH cro/C1-type" evidence="2">
    <location>
        <begin position="15"/>
        <end position="69"/>
    </location>
</feature>
<dbReference type="PANTHER" id="PTHR46797:SF1">
    <property type="entry name" value="METHYLPHOSPHONATE SYNTHASE"/>
    <property type="match status" value="1"/>
</dbReference>
<dbReference type="GO" id="GO:0005829">
    <property type="term" value="C:cytosol"/>
    <property type="evidence" value="ECO:0007669"/>
    <property type="project" value="TreeGrafter"/>
</dbReference>
<dbReference type="PANTHER" id="PTHR46797">
    <property type="entry name" value="HTH-TYPE TRANSCRIPTIONAL REGULATOR"/>
    <property type="match status" value="1"/>
</dbReference>
<dbReference type="PROSITE" id="PS50943">
    <property type="entry name" value="HTH_CROC1"/>
    <property type="match status" value="2"/>
</dbReference>
<dbReference type="Pfam" id="PF01381">
    <property type="entry name" value="HTH_3"/>
    <property type="match status" value="2"/>
</dbReference>
<geneLocation type="plasmid" evidence="4">
    <name>prb29</name>
</geneLocation>
<feature type="domain" description="HTH cro/C1-type" evidence="2">
    <location>
        <begin position="79"/>
        <end position="131"/>
    </location>
</feature>
<dbReference type="GO" id="GO:0003700">
    <property type="term" value="F:DNA-binding transcription factor activity"/>
    <property type="evidence" value="ECO:0007669"/>
    <property type="project" value="TreeGrafter"/>
</dbReference>
<dbReference type="Proteomes" id="UP000245711">
    <property type="component" value="Plasmid pRB29"/>
</dbReference>
<keyword evidence="1" id="KW-0238">DNA-binding</keyword>
<proteinExistence type="predicted"/>
<evidence type="ECO:0000313" key="3">
    <source>
        <dbReference type="EMBL" id="AWK76729.1"/>
    </source>
</evidence>
<dbReference type="Gene3D" id="1.10.260.40">
    <property type="entry name" value="lambda repressor-like DNA-binding domains"/>
    <property type="match status" value="2"/>
</dbReference>
<protein>
    <submittedName>
        <fullName evidence="3">Transcriptional regulator</fullName>
    </submittedName>
</protein>
<dbReference type="EMBL" id="CP021356">
    <property type="protein sequence ID" value="AWK76729.1"/>
    <property type="molecule type" value="Genomic_DNA"/>
</dbReference>
<dbReference type="GO" id="GO:0003677">
    <property type="term" value="F:DNA binding"/>
    <property type="evidence" value="ECO:0007669"/>
    <property type="project" value="UniProtKB-KW"/>
</dbReference>
<dbReference type="KEGG" id="roz:CBI38_35395"/>
<dbReference type="InterPro" id="IPR050807">
    <property type="entry name" value="TransReg_Diox_bact_type"/>
</dbReference>